<feature type="region of interest" description="Disordered" evidence="1">
    <location>
        <begin position="1"/>
        <end position="35"/>
    </location>
</feature>
<name>A0AA35STX0_GEOBA</name>
<comment type="caution">
    <text evidence="2">The sequence shown here is derived from an EMBL/GenBank/DDBJ whole genome shotgun (WGS) entry which is preliminary data.</text>
</comment>
<evidence type="ECO:0000256" key="1">
    <source>
        <dbReference type="SAM" id="MobiDB-lite"/>
    </source>
</evidence>
<reference evidence="2" key="1">
    <citation type="submission" date="2023-03" db="EMBL/GenBank/DDBJ databases">
        <authorList>
            <person name="Steffen K."/>
            <person name="Cardenas P."/>
        </authorList>
    </citation>
    <scope>NUCLEOTIDE SEQUENCE</scope>
</reference>
<gene>
    <name evidence="2" type="ORF">GBAR_LOCUS20092</name>
</gene>
<evidence type="ECO:0000313" key="2">
    <source>
        <dbReference type="EMBL" id="CAI8035818.1"/>
    </source>
</evidence>
<sequence>MSLQGALPAGSVGIWAHPLGDPRRASTSNAHPHSWTAMTRSSWSTTVSWRTTWRSRTSWWTRGTRSHLRRTAR</sequence>
<dbReference type="AlphaFoldDB" id="A0AA35STX0"/>
<dbReference type="EMBL" id="CASHTH010002827">
    <property type="protein sequence ID" value="CAI8035818.1"/>
    <property type="molecule type" value="Genomic_DNA"/>
</dbReference>
<organism evidence="2 3">
    <name type="scientific">Geodia barretti</name>
    <name type="common">Barrett's horny sponge</name>
    <dbReference type="NCBI Taxonomy" id="519541"/>
    <lineage>
        <taxon>Eukaryota</taxon>
        <taxon>Metazoa</taxon>
        <taxon>Porifera</taxon>
        <taxon>Demospongiae</taxon>
        <taxon>Heteroscleromorpha</taxon>
        <taxon>Tetractinellida</taxon>
        <taxon>Astrophorina</taxon>
        <taxon>Geodiidae</taxon>
        <taxon>Geodia</taxon>
    </lineage>
</organism>
<keyword evidence="3" id="KW-1185">Reference proteome</keyword>
<accession>A0AA35STX0</accession>
<protein>
    <submittedName>
        <fullName evidence="2">Uncharacterized protein</fullName>
    </submittedName>
</protein>
<dbReference type="Proteomes" id="UP001174909">
    <property type="component" value="Unassembled WGS sequence"/>
</dbReference>
<evidence type="ECO:0000313" key="3">
    <source>
        <dbReference type="Proteomes" id="UP001174909"/>
    </source>
</evidence>
<proteinExistence type="predicted"/>